<feature type="compositionally biased region" description="Basic and acidic residues" evidence="7">
    <location>
        <begin position="1"/>
        <end position="12"/>
    </location>
</feature>
<name>A0A6M0Q311_9BACI</name>
<comment type="similarity">
    <text evidence="2 6">Belongs to the GerABKA family.</text>
</comment>
<evidence type="ECO:0000256" key="8">
    <source>
        <dbReference type="SAM" id="Phobius"/>
    </source>
</evidence>
<dbReference type="RefSeq" id="WP_163177605.1">
    <property type="nucleotide sequence ID" value="NZ_JAAIWM010000001.1"/>
</dbReference>
<feature type="transmembrane region" description="Helical" evidence="8">
    <location>
        <begin position="318"/>
        <end position="340"/>
    </location>
</feature>
<feature type="transmembrane region" description="Helical" evidence="8">
    <location>
        <begin position="279"/>
        <end position="297"/>
    </location>
</feature>
<gene>
    <name evidence="9" type="ORF">G4D63_03130</name>
</gene>
<keyword evidence="10" id="KW-1185">Reference proteome</keyword>
<comment type="subcellular location">
    <subcellularLocation>
        <location evidence="6">Cell membrane</location>
    </subcellularLocation>
    <subcellularLocation>
        <location evidence="1">Membrane</location>
        <topology evidence="1">Multi-pass membrane protein</topology>
    </subcellularLocation>
</comment>
<dbReference type="Proteomes" id="UP000481043">
    <property type="component" value="Unassembled WGS sequence"/>
</dbReference>
<feature type="transmembrane region" description="Helical" evidence="8">
    <location>
        <begin position="410"/>
        <end position="429"/>
    </location>
</feature>
<evidence type="ECO:0000256" key="4">
    <source>
        <dbReference type="ARBA" id="ARBA00022989"/>
    </source>
</evidence>
<evidence type="ECO:0000256" key="2">
    <source>
        <dbReference type="ARBA" id="ARBA00005278"/>
    </source>
</evidence>
<dbReference type="InterPro" id="IPR004995">
    <property type="entry name" value="Spore_Ger"/>
</dbReference>
<feature type="region of interest" description="Disordered" evidence="7">
    <location>
        <begin position="1"/>
        <end position="27"/>
    </location>
</feature>
<sequence>MKKLTDWVRESQKQQNKPEVQPDKKTPLQRDLAFSIQKIKKDIGQSPDVIIREMVIGKETKTKIAVIYIDGLVDKQFVHEFILTPLLYSIRESCLGDVSLTGESFYEILKDYSLTIGELTTLESYEDVLNRVLSGDTVLFLDGEASSFSLGTRGWEGRGVEEPSTEQVIRGPKEGFTETIRTNTGLIRRRIRDKNLMFEYVQIGRRSKTDVSIAYMKDLADEKIIQEVRDRLSLIDIDTILEGGYIEELIQDETMTPFPTVYNTERPDVVVGGLMEGRVAIIVDGTPFVLLVPALFIHFMQSSEDYYQRADISTLIRLLRFTAFLMSLLVPSAYIAVTTYHQEMLPTALLVSLSAQREGVPFPAVVEALIMELTFEILREAGLRMPRAIGSAISIVGALVIGQAAVEAGLISATMVIVVSLTAISSFVIPKFNMSISTRILRFGFMILAATFGLFGIILGLLGLVFHLTSLRSFGIPYMAPFAPIITSDLKDTLVRTPLWKMNTRPRLINQKDIIKNKTPEPDTKTSTSHLNQGDKN</sequence>
<dbReference type="InterPro" id="IPR050768">
    <property type="entry name" value="UPF0353/GerABKA_families"/>
</dbReference>
<dbReference type="PANTHER" id="PTHR22550:SF5">
    <property type="entry name" value="LEUCINE ZIPPER PROTEIN 4"/>
    <property type="match status" value="1"/>
</dbReference>
<dbReference type="PANTHER" id="PTHR22550">
    <property type="entry name" value="SPORE GERMINATION PROTEIN"/>
    <property type="match status" value="1"/>
</dbReference>
<evidence type="ECO:0000256" key="6">
    <source>
        <dbReference type="PIRNR" id="PIRNR005690"/>
    </source>
</evidence>
<evidence type="ECO:0000256" key="5">
    <source>
        <dbReference type="ARBA" id="ARBA00023136"/>
    </source>
</evidence>
<dbReference type="PIRSF" id="PIRSF005690">
    <property type="entry name" value="GerBA"/>
    <property type="match status" value="1"/>
</dbReference>
<accession>A0A6M0Q311</accession>
<feature type="transmembrane region" description="Helical" evidence="8">
    <location>
        <begin position="441"/>
        <end position="466"/>
    </location>
</feature>
<reference evidence="9 10" key="1">
    <citation type="submission" date="2020-02" db="EMBL/GenBank/DDBJ databases">
        <title>Bacillus aquiflavi sp. nov., isolated from yellow water of strong flavor Chinese baijiu in Yibin region of China.</title>
        <authorList>
            <person name="Xie J."/>
        </authorList>
    </citation>
    <scope>NUCLEOTIDE SEQUENCE [LARGE SCALE GENOMIC DNA]</scope>
    <source>
        <strain evidence="9 10">SA4</strain>
    </source>
</reference>
<keyword evidence="3 8" id="KW-0812">Transmembrane</keyword>
<comment type="caution">
    <text evidence="9">The sequence shown here is derived from an EMBL/GenBank/DDBJ whole genome shotgun (WGS) entry which is preliminary data.</text>
</comment>
<dbReference type="GO" id="GO:0009847">
    <property type="term" value="P:spore germination"/>
    <property type="evidence" value="ECO:0007669"/>
    <property type="project" value="UniProtKB-UniRule"/>
</dbReference>
<feature type="compositionally biased region" description="Basic and acidic residues" evidence="7">
    <location>
        <begin position="513"/>
        <end position="524"/>
    </location>
</feature>
<evidence type="ECO:0000256" key="3">
    <source>
        <dbReference type="ARBA" id="ARBA00022692"/>
    </source>
</evidence>
<organism evidence="9 10">
    <name type="scientific">Bacillus mesophilus</name>
    <dbReference type="NCBI Taxonomy" id="1808955"/>
    <lineage>
        <taxon>Bacteria</taxon>
        <taxon>Bacillati</taxon>
        <taxon>Bacillota</taxon>
        <taxon>Bacilli</taxon>
        <taxon>Bacillales</taxon>
        <taxon>Bacillaceae</taxon>
        <taxon>Bacillus</taxon>
    </lineage>
</organism>
<evidence type="ECO:0000313" key="9">
    <source>
        <dbReference type="EMBL" id="NEY70727.1"/>
    </source>
</evidence>
<protein>
    <submittedName>
        <fullName evidence="9">Spore germination protein</fullName>
    </submittedName>
</protein>
<evidence type="ECO:0000256" key="1">
    <source>
        <dbReference type="ARBA" id="ARBA00004141"/>
    </source>
</evidence>
<evidence type="ECO:0000313" key="10">
    <source>
        <dbReference type="Proteomes" id="UP000481043"/>
    </source>
</evidence>
<dbReference type="Pfam" id="PF03323">
    <property type="entry name" value="GerA"/>
    <property type="match status" value="1"/>
</dbReference>
<dbReference type="GO" id="GO:0005886">
    <property type="term" value="C:plasma membrane"/>
    <property type="evidence" value="ECO:0007669"/>
    <property type="project" value="UniProtKB-SubCell"/>
</dbReference>
<dbReference type="AlphaFoldDB" id="A0A6M0Q311"/>
<dbReference type="EMBL" id="JAAIWM010000001">
    <property type="protein sequence ID" value="NEY70727.1"/>
    <property type="molecule type" value="Genomic_DNA"/>
</dbReference>
<feature type="region of interest" description="Disordered" evidence="7">
    <location>
        <begin position="511"/>
        <end position="537"/>
    </location>
</feature>
<evidence type="ECO:0000256" key="7">
    <source>
        <dbReference type="SAM" id="MobiDB-lite"/>
    </source>
</evidence>
<keyword evidence="4 8" id="KW-1133">Transmembrane helix</keyword>
<feature type="transmembrane region" description="Helical" evidence="8">
    <location>
        <begin position="385"/>
        <end position="404"/>
    </location>
</feature>
<feature type="compositionally biased region" description="Polar residues" evidence="7">
    <location>
        <begin position="525"/>
        <end position="537"/>
    </location>
</feature>
<proteinExistence type="inferred from homology"/>
<keyword evidence="5 6" id="KW-0472">Membrane</keyword>